<dbReference type="PANTHER" id="PTHR11717:SF7">
    <property type="entry name" value="LOW MOLECULAR WEIGHT PHOSPHOTYROSINE PROTEIN PHOSPHATASE"/>
    <property type="match status" value="1"/>
</dbReference>
<dbReference type="Proteomes" id="UP000824063">
    <property type="component" value="Unassembled WGS sequence"/>
</dbReference>
<dbReference type="PRINTS" id="PR00719">
    <property type="entry name" value="LMWPTPASE"/>
</dbReference>
<gene>
    <name evidence="8" type="ORF">IAA20_08910</name>
</gene>
<dbReference type="Gene3D" id="3.40.50.2300">
    <property type="match status" value="1"/>
</dbReference>
<dbReference type="InterPro" id="IPR036196">
    <property type="entry name" value="Ptyr_pPase_sf"/>
</dbReference>
<feature type="domain" description="Phosphotyrosine protein phosphatase I" evidence="7">
    <location>
        <begin position="2"/>
        <end position="147"/>
    </location>
</feature>
<dbReference type="SMART" id="SM00226">
    <property type="entry name" value="LMWPc"/>
    <property type="match status" value="1"/>
</dbReference>
<comment type="catalytic activity">
    <reaction evidence="5">
        <text>O-phospho-L-tyrosyl-[protein] + H2O = L-tyrosyl-[protein] + phosphate</text>
        <dbReference type="Rhea" id="RHEA:10684"/>
        <dbReference type="Rhea" id="RHEA-COMP:10136"/>
        <dbReference type="Rhea" id="RHEA-COMP:20101"/>
        <dbReference type="ChEBI" id="CHEBI:15377"/>
        <dbReference type="ChEBI" id="CHEBI:43474"/>
        <dbReference type="ChEBI" id="CHEBI:46858"/>
        <dbReference type="ChEBI" id="CHEBI:61978"/>
        <dbReference type="EC" id="3.1.3.48"/>
    </reaction>
</comment>
<sequence>MKKVLIVCLGNICRSPMAEGLMLQYLANSPLQITIDSAGTSRWEMGSPPHPGTQKILKEHGIDTSQMFSRQITLEDFYVYDWILAMDQQNLTDLKRMAPKGTIDKLHLFLSVLPESTIKDVPDPWFTGNFEETYALILQALPKWREIFER</sequence>
<reference evidence="8" key="1">
    <citation type="journal article" date="2021" name="PeerJ">
        <title>Extensive microbial diversity within the chicken gut microbiome revealed by metagenomics and culture.</title>
        <authorList>
            <person name="Gilroy R."/>
            <person name="Ravi A."/>
            <person name="Getino M."/>
            <person name="Pursley I."/>
            <person name="Horton D.L."/>
            <person name="Alikhan N.F."/>
            <person name="Baker D."/>
            <person name="Gharbi K."/>
            <person name="Hall N."/>
            <person name="Watson M."/>
            <person name="Adriaenssens E.M."/>
            <person name="Foster-Nyarko E."/>
            <person name="Jarju S."/>
            <person name="Secka A."/>
            <person name="Antonio M."/>
            <person name="Oren A."/>
            <person name="Chaudhuri R.R."/>
            <person name="La Ragione R."/>
            <person name="Hildebrand F."/>
            <person name="Pallen M.J."/>
        </authorList>
    </citation>
    <scope>NUCLEOTIDE SEQUENCE</scope>
    <source>
        <strain evidence="8">CHK172-16539</strain>
    </source>
</reference>
<keyword evidence="3" id="KW-0378">Hydrolase</keyword>
<dbReference type="InterPro" id="IPR017867">
    <property type="entry name" value="Tyr_phospatase_low_mol_wt"/>
</dbReference>
<evidence type="ECO:0000259" key="7">
    <source>
        <dbReference type="SMART" id="SM00226"/>
    </source>
</evidence>
<dbReference type="Pfam" id="PF01451">
    <property type="entry name" value="LMWPc"/>
    <property type="match status" value="1"/>
</dbReference>
<evidence type="ECO:0000313" key="9">
    <source>
        <dbReference type="Proteomes" id="UP000824063"/>
    </source>
</evidence>
<dbReference type="GO" id="GO:0004725">
    <property type="term" value="F:protein tyrosine phosphatase activity"/>
    <property type="evidence" value="ECO:0007669"/>
    <property type="project" value="UniProtKB-EC"/>
</dbReference>
<organism evidence="8 9">
    <name type="scientific">Candidatus Enterococcus avicola</name>
    <dbReference type="NCBI Taxonomy" id="2838561"/>
    <lineage>
        <taxon>Bacteria</taxon>
        <taxon>Bacillati</taxon>
        <taxon>Bacillota</taxon>
        <taxon>Bacilli</taxon>
        <taxon>Lactobacillales</taxon>
        <taxon>Enterococcaceae</taxon>
        <taxon>Enterococcus</taxon>
    </lineage>
</organism>
<evidence type="ECO:0000256" key="5">
    <source>
        <dbReference type="ARBA" id="ARBA00051722"/>
    </source>
</evidence>
<dbReference type="InterPro" id="IPR023485">
    <property type="entry name" value="Ptyr_pPase"/>
</dbReference>
<dbReference type="CDD" id="cd16343">
    <property type="entry name" value="LMWPTP"/>
    <property type="match status" value="1"/>
</dbReference>
<feature type="active site" description="Proton donor" evidence="6">
    <location>
        <position position="123"/>
    </location>
</feature>
<proteinExistence type="inferred from homology"/>
<protein>
    <recommendedName>
        <fullName evidence="2">protein-tyrosine-phosphatase</fullName>
        <ecNumber evidence="2">3.1.3.48</ecNumber>
    </recommendedName>
</protein>
<evidence type="ECO:0000256" key="4">
    <source>
        <dbReference type="ARBA" id="ARBA00022912"/>
    </source>
</evidence>
<evidence type="ECO:0000256" key="6">
    <source>
        <dbReference type="PIRSR" id="PIRSR617867-1"/>
    </source>
</evidence>
<keyword evidence="4" id="KW-0904">Protein phosphatase</keyword>
<feature type="active site" evidence="6">
    <location>
        <position position="14"/>
    </location>
</feature>
<evidence type="ECO:0000256" key="3">
    <source>
        <dbReference type="ARBA" id="ARBA00022801"/>
    </source>
</evidence>
<dbReference type="EMBL" id="DXBN01000207">
    <property type="protein sequence ID" value="HIZ54047.1"/>
    <property type="molecule type" value="Genomic_DNA"/>
</dbReference>
<evidence type="ECO:0000256" key="2">
    <source>
        <dbReference type="ARBA" id="ARBA00013064"/>
    </source>
</evidence>
<comment type="caution">
    <text evidence="8">The sequence shown here is derived from an EMBL/GenBank/DDBJ whole genome shotgun (WGS) entry which is preliminary data.</text>
</comment>
<reference evidence="8" key="2">
    <citation type="submission" date="2021-04" db="EMBL/GenBank/DDBJ databases">
        <authorList>
            <person name="Gilroy R."/>
        </authorList>
    </citation>
    <scope>NUCLEOTIDE SEQUENCE</scope>
    <source>
        <strain evidence="8">CHK172-16539</strain>
    </source>
</reference>
<evidence type="ECO:0000256" key="1">
    <source>
        <dbReference type="ARBA" id="ARBA00011063"/>
    </source>
</evidence>
<dbReference type="PANTHER" id="PTHR11717">
    <property type="entry name" value="LOW MOLECULAR WEIGHT PROTEIN TYROSINE PHOSPHATASE"/>
    <property type="match status" value="1"/>
</dbReference>
<dbReference type="AlphaFoldDB" id="A0A9D2F921"/>
<dbReference type="SUPFAM" id="SSF52788">
    <property type="entry name" value="Phosphotyrosine protein phosphatases I"/>
    <property type="match status" value="1"/>
</dbReference>
<feature type="active site" description="Nucleophile" evidence="6">
    <location>
        <position position="8"/>
    </location>
</feature>
<dbReference type="InterPro" id="IPR050438">
    <property type="entry name" value="LMW_PTPase"/>
</dbReference>
<dbReference type="EC" id="3.1.3.48" evidence="2"/>
<name>A0A9D2F921_9ENTE</name>
<evidence type="ECO:0000313" key="8">
    <source>
        <dbReference type="EMBL" id="HIZ54047.1"/>
    </source>
</evidence>
<comment type="similarity">
    <text evidence="1">Belongs to the low molecular weight phosphotyrosine protein phosphatase family.</text>
</comment>
<accession>A0A9D2F921</accession>